<accession>A0A9D4M4E5</accession>
<comment type="caution">
    <text evidence="1">The sequence shown here is derived from an EMBL/GenBank/DDBJ whole genome shotgun (WGS) entry which is preliminary data.</text>
</comment>
<sequence>MDQIFNRAIVNPSKLEARITGNAQLSSGVLGNALKIDASQSYVIVASANHRQECFGNLGLCPNGKWFCLYFSKVTQHLSNLNTLAL</sequence>
<dbReference type="Proteomes" id="UP000828390">
    <property type="component" value="Unassembled WGS sequence"/>
</dbReference>
<reference evidence="1" key="1">
    <citation type="journal article" date="2019" name="bioRxiv">
        <title>The Genome of the Zebra Mussel, Dreissena polymorpha: A Resource for Invasive Species Research.</title>
        <authorList>
            <person name="McCartney M.A."/>
            <person name="Auch B."/>
            <person name="Kono T."/>
            <person name="Mallez S."/>
            <person name="Zhang Y."/>
            <person name="Obille A."/>
            <person name="Becker A."/>
            <person name="Abrahante J.E."/>
            <person name="Garbe J."/>
            <person name="Badalamenti J.P."/>
            <person name="Herman A."/>
            <person name="Mangelson H."/>
            <person name="Liachko I."/>
            <person name="Sullivan S."/>
            <person name="Sone E.D."/>
            <person name="Koren S."/>
            <person name="Silverstein K.A.T."/>
            <person name="Beckman K.B."/>
            <person name="Gohl D.M."/>
        </authorList>
    </citation>
    <scope>NUCLEOTIDE SEQUENCE</scope>
    <source>
        <strain evidence="1">Duluth1</strain>
        <tissue evidence="1">Whole animal</tissue>
    </source>
</reference>
<dbReference type="EMBL" id="JAIWYP010000002">
    <property type="protein sequence ID" value="KAH3868181.1"/>
    <property type="molecule type" value="Genomic_DNA"/>
</dbReference>
<reference evidence="1" key="2">
    <citation type="submission" date="2020-11" db="EMBL/GenBank/DDBJ databases">
        <authorList>
            <person name="McCartney M.A."/>
            <person name="Auch B."/>
            <person name="Kono T."/>
            <person name="Mallez S."/>
            <person name="Becker A."/>
            <person name="Gohl D.M."/>
            <person name="Silverstein K.A.T."/>
            <person name="Koren S."/>
            <person name="Bechman K.B."/>
            <person name="Herman A."/>
            <person name="Abrahante J.E."/>
            <person name="Garbe J."/>
        </authorList>
    </citation>
    <scope>NUCLEOTIDE SEQUENCE</scope>
    <source>
        <strain evidence="1">Duluth1</strain>
        <tissue evidence="1">Whole animal</tissue>
    </source>
</reference>
<gene>
    <name evidence="1" type="ORF">DPMN_031321</name>
</gene>
<proteinExistence type="predicted"/>
<evidence type="ECO:0000313" key="2">
    <source>
        <dbReference type="Proteomes" id="UP000828390"/>
    </source>
</evidence>
<organism evidence="1 2">
    <name type="scientific">Dreissena polymorpha</name>
    <name type="common">Zebra mussel</name>
    <name type="synonym">Mytilus polymorpha</name>
    <dbReference type="NCBI Taxonomy" id="45954"/>
    <lineage>
        <taxon>Eukaryota</taxon>
        <taxon>Metazoa</taxon>
        <taxon>Spiralia</taxon>
        <taxon>Lophotrochozoa</taxon>
        <taxon>Mollusca</taxon>
        <taxon>Bivalvia</taxon>
        <taxon>Autobranchia</taxon>
        <taxon>Heteroconchia</taxon>
        <taxon>Euheterodonta</taxon>
        <taxon>Imparidentia</taxon>
        <taxon>Neoheterodontei</taxon>
        <taxon>Myida</taxon>
        <taxon>Dreissenoidea</taxon>
        <taxon>Dreissenidae</taxon>
        <taxon>Dreissena</taxon>
    </lineage>
</organism>
<evidence type="ECO:0000313" key="1">
    <source>
        <dbReference type="EMBL" id="KAH3868181.1"/>
    </source>
</evidence>
<keyword evidence="2" id="KW-1185">Reference proteome</keyword>
<name>A0A9D4M4E5_DREPO</name>
<dbReference type="AlphaFoldDB" id="A0A9D4M4E5"/>
<protein>
    <submittedName>
        <fullName evidence="1">Uncharacterized protein</fullName>
    </submittedName>
</protein>